<protein>
    <submittedName>
        <fullName evidence="2">Uncharacterized protein</fullName>
    </submittedName>
</protein>
<dbReference type="EMBL" id="SRLO01000112">
    <property type="protein sequence ID" value="TNN74602.1"/>
    <property type="molecule type" value="Genomic_DNA"/>
</dbReference>
<evidence type="ECO:0000313" key="3">
    <source>
        <dbReference type="Proteomes" id="UP000314294"/>
    </source>
</evidence>
<name>A0A4Z2IB25_9TELE</name>
<sequence>MVQRKNGEVLSGIEGSRSLGSESCTAQKKEGGEEELPPHDITAAIPDPQVVEYECECEWGG</sequence>
<organism evidence="2 3">
    <name type="scientific">Liparis tanakae</name>
    <name type="common">Tanaka's snailfish</name>
    <dbReference type="NCBI Taxonomy" id="230148"/>
    <lineage>
        <taxon>Eukaryota</taxon>
        <taxon>Metazoa</taxon>
        <taxon>Chordata</taxon>
        <taxon>Craniata</taxon>
        <taxon>Vertebrata</taxon>
        <taxon>Euteleostomi</taxon>
        <taxon>Actinopterygii</taxon>
        <taxon>Neopterygii</taxon>
        <taxon>Teleostei</taxon>
        <taxon>Neoteleostei</taxon>
        <taxon>Acanthomorphata</taxon>
        <taxon>Eupercaria</taxon>
        <taxon>Perciformes</taxon>
        <taxon>Cottioidei</taxon>
        <taxon>Cottales</taxon>
        <taxon>Liparidae</taxon>
        <taxon>Liparis</taxon>
    </lineage>
</organism>
<evidence type="ECO:0000256" key="1">
    <source>
        <dbReference type="SAM" id="MobiDB-lite"/>
    </source>
</evidence>
<keyword evidence="3" id="KW-1185">Reference proteome</keyword>
<dbReference type="Proteomes" id="UP000314294">
    <property type="component" value="Unassembled WGS sequence"/>
</dbReference>
<dbReference type="AlphaFoldDB" id="A0A4Z2IB25"/>
<accession>A0A4Z2IB25</accession>
<evidence type="ECO:0000313" key="2">
    <source>
        <dbReference type="EMBL" id="TNN74602.1"/>
    </source>
</evidence>
<feature type="region of interest" description="Disordered" evidence="1">
    <location>
        <begin position="1"/>
        <end position="47"/>
    </location>
</feature>
<gene>
    <name evidence="2" type="ORF">EYF80_015149</name>
</gene>
<reference evidence="2 3" key="1">
    <citation type="submission" date="2019-03" db="EMBL/GenBank/DDBJ databases">
        <title>First draft genome of Liparis tanakae, snailfish: a comprehensive survey of snailfish specific genes.</title>
        <authorList>
            <person name="Kim W."/>
            <person name="Song I."/>
            <person name="Jeong J.-H."/>
            <person name="Kim D."/>
            <person name="Kim S."/>
            <person name="Ryu S."/>
            <person name="Song J.Y."/>
            <person name="Lee S.K."/>
        </authorList>
    </citation>
    <scope>NUCLEOTIDE SEQUENCE [LARGE SCALE GENOMIC DNA]</scope>
    <source>
        <tissue evidence="2">Muscle</tissue>
    </source>
</reference>
<proteinExistence type="predicted"/>
<comment type="caution">
    <text evidence="2">The sequence shown here is derived from an EMBL/GenBank/DDBJ whole genome shotgun (WGS) entry which is preliminary data.</text>
</comment>